<sequence>MSAISLREVQEHLIVHIAEKGNYALNCNTKIEMPNGKKYEVEFDENSEKFKVSRIRNKNMGMRERISDWIKSSIFRFFGKRTTDHIQRSLNNPAALKYTARLNATFAYSSKASGLRNAPHFTDREHEEYEFLHLNHATYREKAYESITARLMDVYGLWDDVEEDADLAENTVKE</sequence>
<comment type="caution">
    <text evidence="1">The sequence shown here is derived from an EMBL/GenBank/DDBJ whole genome shotgun (WGS) entry which is preliminary data.</text>
</comment>
<accession>A0A3L8PUN2</accession>
<keyword evidence="2" id="KW-1185">Reference proteome</keyword>
<proteinExistence type="predicted"/>
<evidence type="ECO:0000313" key="1">
    <source>
        <dbReference type="EMBL" id="RLV59127.1"/>
    </source>
</evidence>
<evidence type="ECO:0000313" key="2">
    <source>
        <dbReference type="Proteomes" id="UP000281474"/>
    </source>
</evidence>
<dbReference type="EMBL" id="QZEI01000043">
    <property type="protein sequence ID" value="RLV59127.1"/>
    <property type="molecule type" value="Genomic_DNA"/>
</dbReference>
<reference evidence="1 2" key="1">
    <citation type="submission" date="2018-09" db="EMBL/GenBank/DDBJ databases">
        <title>Phylogeny of the Shewanellaceae, and recommendation for two new genera, Pseudoshewanella and Parashewanella.</title>
        <authorList>
            <person name="Wang G."/>
        </authorList>
    </citation>
    <scope>NUCLEOTIDE SEQUENCE [LARGE SCALE GENOMIC DNA]</scope>
    <source>
        <strain evidence="1 2">C51</strain>
    </source>
</reference>
<gene>
    <name evidence="1" type="ORF">D5018_13720</name>
</gene>
<protein>
    <submittedName>
        <fullName evidence="1">Uncharacterized protein</fullName>
    </submittedName>
</protein>
<dbReference type="RefSeq" id="WP_121839568.1">
    <property type="nucleotide sequence ID" value="NZ_ML014792.1"/>
</dbReference>
<dbReference type="AlphaFoldDB" id="A0A3L8PUN2"/>
<name>A0A3L8PUN2_9GAMM</name>
<dbReference type="OrthoDB" id="9852832at2"/>
<dbReference type="Proteomes" id="UP000281474">
    <property type="component" value="Unassembled WGS sequence"/>
</dbReference>
<organism evidence="1 2">
    <name type="scientific">Parashewanella curva</name>
    <dbReference type="NCBI Taxonomy" id="2338552"/>
    <lineage>
        <taxon>Bacteria</taxon>
        <taxon>Pseudomonadati</taxon>
        <taxon>Pseudomonadota</taxon>
        <taxon>Gammaproteobacteria</taxon>
        <taxon>Alteromonadales</taxon>
        <taxon>Shewanellaceae</taxon>
        <taxon>Parashewanella</taxon>
    </lineage>
</organism>